<sequence length="337" mass="37202">MDLMFRLGLGDHAIRNLRFWYSPLTEALASLRFLGEAAGLPGQRHWQRFALAELHGRPADAQLLRFLVPPTGATPAFLDPPPIDGVEAHFADELDRMIECAVGRAAGDVALVIEGNPAVGMPGRRVPPSVRALLDRGEDVLVQATAAALHRYWQAAVRPVWRTVRDGLERDLDQRARRTVRHGSDDMLATLHHTVAFDGWTMLIDKPYHEDFPTVDGLLLTPSVFGTARTGLTRHGERGLRLTYPAGDTARLWRPVERPIHALADLLGATRAALLADLAVPATTSALAQRHHLSPATVSHHLGVLLRSGLLSRHRQGRDVYYVRTSWASRLIRAQPS</sequence>
<dbReference type="InterPro" id="IPR001845">
    <property type="entry name" value="HTH_ArsR_DNA-bd_dom"/>
</dbReference>
<proteinExistence type="predicted"/>
<dbReference type="OrthoDB" id="3542816at2"/>
<dbReference type="STRING" id="1198245.SAMN05444858_101260"/>
<feature type="domain" description="HTH arsR-type" evidence="4">
    <location>
        <begin position="248"/>
        <end position="337"/>
    </location>
</feature>
<keyword evidence="3" id="KW-0804">Transcription</keyword>
<dbReference type="AlphaFoldDB" id="A0A1N6QB18"/>
<keyword evidence="1" id="KW-0805">Transcription regulation</keyword>
<dbReference type="GO" id="GO:0003700">
    <property type="term" value="F:DNA-binding transcription factor activity"/>
    <property type="evidence" value="ECO:0007669"/>
    <property type="project" value="InterPro"/>
</dbReference>
<dbReference type="Proteomes" id="UP000186004">
    <property type="component" value="Unassembled WGS sequence"/>
</dbReference>
<dbReference type="Pfam" id="PF12840">
    <property type="entry name" value="HTH_20"/>
    <property type="match status" value="1"/>
</dbReference>
<evidence type="ECO:0000256" key="2">
    <source>
        <dbReference type="ARBA" id="ARBA00023125"/>
    </source>
</evidence>
<dbReference type="InterPro" id="IPR036388">
    <property type="entry name" value="WH-like_DNA-bd_sf"/>
</dbReference>
<protein>
    <submittedName>
        <fullName evidence="5">Helix-turn-helix domain-containing protein</fullName>
    </submittedName>
</protein>
<dbReference type="Gene3D" id="1.10.10.10">
    <property type="entry name" value="Winged helix-like DNA-binding domain superfamily/Winged helix DNA-binding domain"/>
    <property type="match status" value="1"/>
</dbReference>
<evidence type="ECO:0000256" key="1">
    <source>
        <dbReference type="ARBA" id="ARBA00023015"/>
    </source>
</evidence>
<dbReference type="PROSITE" id="PS50987">
    <property type="entry name" value="HTH_ARSR_2"/>
    <property type="match status" value="1"/>
</dbReference>
<dbReference type="InterPro" id="IPR051011">
    <property type="entry name" value="Metal_resp_trans_reg"/>
</dbReference>
<dbReference type="GO" id="GO:0003677">
    <property type="term" value="F:DNA binding"/>
    <property type="evidence" value="ECO:0007669"/>
    <property type="project" value="UniProtKB-KW"/>
</dbReference>
<accession>A0A1N6QB18</accession>
<gene>
    <name evidence="5" type="ORF">SAMN05444858_101260</name>
</gene>
<reference evidence="5 6" key="1">
    <citation type="submission" date="2017-01" db="EMBL/GenBank/DDBJ databases">
        <authorList>
            <person name="Mah S.A."/>
            <person name="Swanson W.J."/>
            <person name="Moy G.W."/>
            <person name="Vacquier V.D."/>
        </authorList>
    </citation>
    <scope>NUCLEOTIDE SEQUENCE [LARGE SCALE GENOMIC DNA]</scope>
    <source>
        <strain evidence="5 6">DSM 45758</strain>
    </source>
</reference>
<keyword evidence="2" id="KW-0238">DNA-binding</keyword>
<dbReference type="RefSeq" id="WP_139337859.1">
    <property type="nucleotide sequence ID" value="NZ_FTNF01000001.1"/>
</dbReference>
<evidence type="ECO:0000256" key="3">
    <source>
        <dbReference type="ARBA" id="ARBA00023163"/>
    </source>
</evidence>
<keyword evidence="6" id="KW-1185">Reference proteome</keyword>
<dbReference type="PANTHER" id="PTHR43132:SF6">
    <property type="entry name" value="HTH-TYPE TRANSCRIPTIONAL REPRESSOR CZRA"/>
    <property type="match status" value="1"/>
</dbReference>
<dbReference type="PANTHER" id="PTHR43132">
    <property type="entry name" value="ARSENICAL RESISTANCE OPERON REPRESSOR ARSR-RELATED"/>
    <property type="match status" value="1"/>
</dbReference>
<evidence type="ECO:0000313" key="5">
    <source>
        <dbReference type="EMBL" id="SIQ13823.1"/>
    </source>
</evidence>
<evidence type="ECO:0000313" key="6">
    <source>
        <dbReference type="Proteomes" id="UP000186004"/>
    </source>
</evidence>
<name>A0A1N6QB18_9ACTN</name>
<dbReference type="SUPFAM" id="SSF46785">
    <property type="entry name" value="Winged helix' DNA-binding domain"/>
    <property type="match status" value="1"/>
</dbReference>
<dbReference type="InterPro" id="IPR036390">
    <property type="entry name" value="WH_DNA-bd_sf"/>
</dbReference>
<dbReference type="EMBL" id="FTNF01000001">
    <property type="protein sequence ID" value="SIQ13823.1"/>
    <property type="molecule type" value="Genomic_DNA"/>
</dbReference>
<dbReference type="InterPro" id="IPR011991">
    <property type="entry name" value="ArsR-like_HTH"/>
</dbReference>
<dbReference type="CDD" id="cd00090">
    <property type="entry name" value="HTH_ARSR"/>
    <property type="match status" value="1"/>
</dbReference>
<organism evidence="5 6">
    <name type="scientific">Micromonospora avicenniae</name>
    <dbReference type="NCBI Taxonomy" id="1198245"/>
    <lineage>
        <taxon>Bacteria</taxon>
        <taxon>Bacillati</taxon>
        <taxon>Actinomycetota</taxon>
        <taxon>Actinomycetes</taxon>
        <taxon>Micromonosporales</taxon>
        <taxon>Micromonosporaceae</taxon>
        <taxon>Micromonospora</taxon>
    </lineage>
</organism>
<evidence type="ECO:0000259" key="4">
    <source>
        <dbReference type="PROSITE" id="PS50987"/>
    </source>
</evidence>